<feature type="compositionally biased region" description="Basic and acidic residues" evidence="1">
    <location>
        <begin position="93"/>
        <end position="102"/>
    </location>
</feature>
<evidence type="ECO:0008006" key="4">
    <source>
        <dbReference type="Google" id="ProtNLM"/>
    </source>
</evidence>
<dbReference type="EMBL" id="JASGXD010000007">
    <property type="protein sequence ID" value="KAK6004363.1"/>
    <property type="molecule type" value="Genomic_DNA"/>
</dbReference>
<evidence type="ECO:0000256" key="1">
    <source>
        <dbReference type="SAM" id="MobiDB-lite"/>
    </source>
</evidence>
<dbReference type="Proteomes" id="UP001341245">
    <property type="component" value="Unassembled WGS sequence"/>
</dbReference>
<organism evidence="2 3">
    <name type="scientific">Aureobasidium pullulans</name>
    <name type="common">Black yeast</name>
    <name type="synonym">Pullularia pullulans</name>
    <dbReference type="NCBI Taxonomy" id="5580"/>
    <lineage>
        <taxon>Eukaryota</taxon>
        <taxon>Fungi</taxon>
        <taxon>Dikarya</taxon>
        <taxon>Ascomycota</taxon>
        <taxon>Pezizomycotina</taxon>
        <taxon>Dothideomycetes</taxon>
        <taxon>Dothideomycetidae</taxon>
        <taxon>Dothideales</taxon>
        <taxon>Saccotheciaceae</taxon>
        <taxon>Aureobasidium</taxon>
    </lineage>
</organism>
<protein>
    <recommendedName>
        <fullName evidence="4">PLAC8-domain-containing protein</fullName>
    </recommendedName>
</protein>
<keyword evidence="3" id="KW-1185">Reference proteome</keyword>
<evidence type="ECO:0000313" key="3">
    <source>
        <dbReference type="Proteomes" id="UP001341245"/>
    </source>
</evidence>
<feature type="region of interest" description="Disordered" evidence="1">
    <location>
        <begin position="153"/>
        <end position="194"/>
    </location>
</feature>
<reference evidence="2 3" key="1">
    <citation type="submission" date="2023-11" db="EMBL/GenBank/DDBJ databases">
        <title>Draft genome sequence and annotation of the polyextremotolerant black yeast-like fungus Aureobasidium pullulans NRRL 62042.</title>
        <authorList>
            <person name="Dielentheis-Frenken M.R.E."/>
            <person name="Wibberg D."/>
            <person name="Blank L.M."/>
            <person name="Tiso T."/>
        </authorList>
    </citation>
    <scope>NUCLEOTIDE SEQUENCE [LARGE SCALE GENOMIC DNA]</scope>
    <source>
        <strain evidence="2 3">NRRL 62042</strain>
    </source>
</reference>
<feature type="region of interest" description="Disordered" evidence="1">
    <location>
        <begin position="1"/>
        <end position="50"/>
    </location>
</feature>
<feature type="compositionally biased region" description="Basic residues" evidence="1">
    <location>
        <begin position="1"/>
        <end position="12"/>
    </location>
</feature>
<proteinExistence type="predicted"/>
<sequence length="299" mass="33446">MPKTKQSKKATPKQRQPPYSTPSRPTSDPRSTAAAPSIPGARIFPAPPGLNVTHLLTPKEQRQSFLEFIRDQQNGTNRPCDVDEGRTPGGVHPPDHRGHDQDASDVPEMGVSVRRGTGAGEKIVGEDDIDHNWIGSATLSSRKKNDREHINSHINENKPELLIAPGRSIPPEQSPSPPEEHPQPQHEPTSEPLTEDEIWLEKLRPVQRYNSETPWPVSFHEQPSPTPEWHAECPEGYEPSALTGYPRRRQNPTYIPAAHDPDLVLHECGHYCVDLRELDEWDQCCMGKCNGCEICRPGL</sequence>
<name>A0ABR0TIU1_AURPU</name>
<evidence type="ECO:0000313" key="2">
    <source>
        <dbReference type="EMBL" id="KAK6004363.1"/>
    </source>
</evidence>
<comment type="caution">
    <text evidence="2">The sequence shown here is derived from an EMBL/GenBank/DDBJ whole genome shotgun (WGS) entry which is preliminary data.</text>
</comment>
<gene>
    <name evidence="2" type="ORF">QM012_008225</name>
</gene>
<feature type="region of interest" description="Disordered" evidence="1">
    <location>
        <begin position="70"/>
        <end position="112"/>
    </location>
</feature>
<feature type="compositionally biased region" description="Low complexity" evidence="1">
    <location>
        <begin position="16"/>
        <end position="32"/>
    </location>
</feature>
<accession>A0ABR0TIU1</accession>